<sequence length="882" mass="98564">MSGRATNFAVKGASWCRVADISDVKYKAQSDHEERNGVDVELGDIRGGALVLTSYRKLGSQFVAQLIKRFHYSKRHWSVLIAQLAIPLLLMCLCMYSIKSGSSQYRTEYDPLKMDISSVYGKTDGFYYSERPDLSGLADSLKNVLDSNKVSVQKVPEPTHFVLNYGKDIAKYYKKIVVGGAIDRDPRGALNLTAWYNDQMYHSKPMSLLLMHTALLQSTVNGGSISMTNAPLPELQSGYTNDIGGQLMVTIMATVFVPLALGFLSASFTLVPIHERATKAKLLQLMSGIPPVMYWTAMFLWDYLVHCIACIFMIIPYAIFAHYAFFGKHSISTGTSLLLMFLYGWSSIPFSYLASFVFSKGNAGFASVVGFCAAAGVGAGSTFKAMLITKSISEKVRNDLKIATWFLRIFPTFSLGTGFSNLFVITYGNSVCESLPPEDLNMTCMSPLMTSQSSFFKCCKELCGTDCINVTSPLTWEENACGRDLFFLFIDGFIYFGIVLLLETRVLAMLIRLLKARLRRVQRPTISQMRQESVIEDTEVLQEEQRIRHLTAAQPGSGGEALVVSELTKVFKNFHAVKHLTFGIHQEECFGFLGVNGAGKTTTFRMLTGDCLPTEGNAFIQNSSLRIDLKRFQSYLGYCPQFDALIDRLTGREMLMLFGRLRGLFGNDLLDKVEKMIRLTDLSKHADKQTQFYSGGNKRKLSVAIALIGTPPLILLDEPTAGVDPVSRRKIWKILAQARNNTGAAVLLTTHSMEESEALCNRLAIMVNGRFRCLGSIQQLKSKYGQGYTLIIKLKREDENNENTLNVIKGHIQSNLQGADLKDDHQGMLQYHVVNPSLRLSHLFKFMSHMKIQFQLEDYLISTTSLEQIFLTFARAQRVSGE</sequence>
<dbReference type="CDD" id="cd03263">
    <property type="entry name" value="ABC_subfamily_A"/>
    <property type="match status" value="1"/>
</dbReference>
<dbReference type="Pfam" id="PF00005">
    <property type="entry name" value="ABC_tran"/>
    <property type="match status" value="1"/>
</dbReference>
<dbReference type="Gene3D" id="3.40.50.300">
    <property type="entry name" value="P-loop containing nucleotide triphosphate hydrolases"/>
    <property type="match status" value="1"/>
</dbReference>
<feature type="transmembrane region" description="Helical" evidence="7">
    <location>
        <begin position="364"/>
        <end position="385"/>
    </location>
</feature>
<evidence type="ECO:0000256" key="1">
    <source>
        <dbReference type="ARBA" id="ARBA00004141"/>
    </source>
</evidence>
<organism evidence="9 10">
    <name type="scientific">Araneus ventricosus</name>
    <name type="common">Orbweaver spider</name>
    <name type="synonym">Epeira ventricosa</name>
    <dbReference type="NCBI Taxonomy" id="182803"/>
    <lineage>
        <taxon>Eukaryota</taxon>
        <taxon>Metazoa</taxon>
        <taxon>Ecdysozoa</taxon>
        <taxon>Arthropoda</taxon>
        <taxon>Chelicerata</taxon>
        <taxon>Arachnida</taxon>
        <taxon>Araneae</taxon>
        <taxon>Araneomorphae</taxon>
        <taxon>Entelegynae</taxon>
        <taxon>Araneoidea</taxon>
        <taxon>Araneidae</taxon>
        <taxon>Araneus</taxon>
    </lineage>
</organism>
<feature type="transmembrane region" description="Helical" evidence="7">
    <location>
        <begin position="405"/>
        <end position="427"/>
    </location>
</feature>
<dbReference type="Proteomes" id="UP000499080">
    <property type="component" value="Unassembled WGS sequence"/>
</dbReference>
<dbReference type="InterPro" id="IPR003439">
    <property type="entry name" value="ABC_transporter-like_ATP-bd"/>
</dbReference>
<evidence type="ECO:0000256" key="3">
    <source>
        <dbReference type="ARBA" id="ARBA00022741"/>
    </source>
</evidence>
<dbReference type="GO" id="GO:0005524">
    <property type="term" value="F:ATP binding"/>
    <property type="evidence" value="ECO:0007669"/>
    <property type="project" value="UniProtKB-KW"/>
</dbReference>
<dbReference type="SMART" id="SM00382">
    <property type="entry name" value="AAA"/>
    <property type="match status" value="1"/>
</dbReference>
<evidence type="ECO:0000313" key="10">
    <source>
        <dbReference type="Proteomes" id="UP000499080"/>
    </source>
</evidence>
<keyword evidence="5 7" id="KW-1133">Transmembrane helix</keyword>
<protein>
    <submittedName>
        <fullName evidence="9">ATP-binding cassette sub-family A member 17</fullName>
    </submittedName>
</protein>
<keyword evidence="4 9" id="KW-0067">ATP-binding</keyword>
<dbReference type="PANTHER" id="PTHR19229:SF250">
    <property type="entry name" value="ABC TRANSPORTER DOMAIN-CONTAINING PROTEIN-RELATED"/>
    <property type="match status" value="1"/>
</dbReference>
<feature type="transmembrane region" description="Helical" evidence="7">
    <location>
        <begin position="303"/>
        <end position="325"/>
    </location>
</feature>
<dbReference type="GO" id="GO:0140359">
    <property type="term" value="F:ABC-type transporter activity"/>
    <property type="evidence" value="ECO:0007669"/>
    <property type="project" value="InterPro"/>
</dbReference>
<dbReference type="OrthoDB" id="6429129at2759"/>
<feature type="transmembrane region" description="Helical" evidence="7">
    <location>
        <begin position="337"/>
        <end position="358"/>
    </location>
</feature>
<dbReference type="InterPro" id="IPR003593">
    <property type="entry name" value="AAA+_ATPase"/>
</dbReference>
<dbReference type="GO" id="GO:0016020">
    <property type="term" value="C:membrane"/>
    <property type="evidence" value="ECO:0007669"/>
    <property type="project" value="UniProtKB-SubCell"/>
</dbReference>
<dbReference type="Pfam" id="PF12698">
    <property type="entry name" value="ABC2_membrane_3"/>
    <property type="match status" value="1"/>
</dbReference>
<dbReference type="InterPro" id="IPR013525">
    <property type="entry name" value="ABC2_TM"/>
</dbReference>
<dbReference type="InterPro" id="IPR056264">
    <property type="entry name" value="R2_ABCA1-4-like"/>
</dbReference>
<keyword evidence="2 7" id="KW-0812">Transmembrane</keyword>
<feature type="transmembrane region" description="Helical" evidence="7">
    <location>
        <begin position="247"/>
        <end position="270"/>
    </location>
</feature>
<dbReference type="SUPFAM" id="SSF52540">
    <property type="entry name" value="P-loop containing nucleoside triphosphate hydrolases"/>
    <property type="match status" value="1"/>
</dbReference>
<evidence type="ECO:0000256" key="2">
    <source>
        <dbReference type="ARBA" id="ARBA00022692"/>
    </source>
</evidence>
<dbReference type="Pfam" id="PF23321">
    <property type="entry name" value="R1_ABCA1"/>
    <property type="match status" value="1"/>
</dbReference>
<dbReference type="InterPro" id="IPR027417">
    <property type="entry name" value="P-loop_NTPase"/>
</dbReference>
<accession>A0A4Y2RXF6</accession>
<reference evidence="9 10" key="1">
    <citation type="journal article" date="2019" name="Sci. Rep.">
        <title>Orb-weaving spider Araneus ventricosus genome elucidates the spidroin gene catalogue.</title>
        <authorList>
            <person name="Kono N."/>
            <person name="Nakamura H."/>
            <person name="Ohtoshi R."/>
            <person name="Moran D.A.P."/>
            <person name="Shinohara A."/>
            <person name="Yoshida Y."/>
            <person name="Fujiwara M."/>
            <person name="Mori M."/>
            <person name="Tomita M."/>
            <person name="Arakawa K."/>
        </authorList>
    </citation>
    <scope>NUCLEOTIDE SEQUENCE [LARGE SCALE GENOMIC DNA]</scope>
</reference>
<proteinExistence type="predicted"/>
<dbReference type="EMBL" id="BGPR01018616">
    <property type="protein sequence ID" value="GBN79650.1"/>
    <property type="molecule type" value="Genomic_DNA"/>
</dbReference>
<dbReference type="InterPro" id="IPR026082">
    <property type="entry name" value="ABCA"/>
</dbReference>
<dbReference type="PANTHER" id="PTHR19229">
    <property type="entry name" value="ATP-BINDING CASSETTE TRANSPORTER SUBFAMILY A ABCA"/>
    <property type="match status" value="1"/>
</dbReference>
<comment type="subcellular location">
    <subcellularLocation>
        <location evidence="1">Membrane</location>
        <topology evidence="1">Multi-pass membrane protein</topology>
    </subcellularLocation>
</comment>
<dbReference type="GO" id="GO:0005319">
    <property type="term" value="F:lipid transporter activity"/>
    <property type="evidence" value="ECO:0007669"/>
    <property type="project" value="TreeGrafter"/>
</dbReference>
<dbReference type="PROSITE" id="PS00211">
    <property type="entry name" value="ABC_TRANSPORTER_1"/>
    <property type="match status" value="1"/>
</dbReference>
<evidence type="ECO:0000256" key="4">
    <source>
        <dbReference type="ARBA" id="ARBA00022840"/>
    </source>
</evidence>
<feature type="transmembrane region" description="Helical" evidence="7">
    <location>
        <begin position="77"/>
        <end position="98"/>
    </location>
</feature>
<keyword evidence="6 7" id="KW-0472">Membrane</keyword>
<feature type="domain" description="ABC transporter" evidence="8">
    <location>
        <begin position="562"/>
        <end position="793"/>
    </location>
</feature>
<dbReference type="InterPro" id="IPR017871">
    <property type="entry name" value="ABC_transporter-like_CS"/>
</dbReference>
<evidence type="ECO:0000313" key="9">
    <source>
        <dbReference type="EMBL" id="GBN79650.1"/>
    </source>
</evidence>
<keyword evidence="10" id="KW-1185">Reference proteome</keyword>
<dbReference type="GO" id="GO:0016887">
    <property type="term" value="F:ATP hydrolysis activity"/>
    <property type="evidence" value="ECO:0007669"/>
    <property type="project" value="InterPro"/>
</dbReference>
<feature type="transmembrane region" description="Helical" evidence="7">
    <location>
        <begin position="493"/>
        <end position="514"/>
    </location>
</feature>
<keyword evidence="3" id="KW-0547">Nucleotide-binding</keyword>
<evidence type="ECO:0000256" key="6">
    <source>
        <dbReference type="ARBA" id="ARBA00023136"/>
    </source>
</evidence>
<name>A0A4Y2RXF6_ARAVE</name>
<comment type="caution">
    <text evidence="9">The sequence shown here is derived from an EMBL/GenBank/DDBJ whole genome shotgun (WGS) entry which is preliminary data.</text>
</comment>
<dbReference type="FunFam" id="3.40.50.300:FF:002470">
    <property type="entry name" value="ABC transporter, putative"/>
    <property type="match status" value="1"/>
</dbReference>
<evidence type="ECO:0000256" key="5">
    <source>
        <dbReference type="ARBA" id="ARBA00022989"/>
    </source>
</evidence>
<dbReference type="AlphaFoldDB" id="A0A4Y2RXF6"/>
<gene>
    <name evidence="9" type="primary">Abca17_12</name>
    <name evidence="9" type="ORF">AVEN_227654_1</name>
</gene>
<dbReference type="PROSITE" id="PS50893">
    <property type="entry name" value="ABC_TRANSPORTER_2"/>
    <property type="match status" value="1"/>
</dbReference>
<evidence type="ECO:0000256" key="7">
    <source>
        <dbReference type="SAM" id="Phobius"/>
    </source>
</evidence>
<evidence type="ECO:0000259" key="8">
    <source>
        <dbReference type="PROSITE" id="PS50893"/>
    </source>
</evidence>